<organism evidence="2 3">
    <name type="scientific">Petromyzon marinus</name>
    <name type="common">Sea lamprey</name>
    <dbReference type="NCBI Taxonomy" id="7757"/>
    <lineage>
        <taxon>Eukaryota</taxon>
        <taxon>Metazoa</taxon>
        <taxon>Chordata</taxon>
        <taxon>Craniata</taxon>
        <taxon>Vertebrata</taxon>
        <taxon>Cyclostomata</taxon>
        <taxon>Hyperoartia</taxon>
        <taxon>Petromyzontiformes</taxon>
        <taxon>Petromyzontidae</taxon>
        <taxon>Petromyzon</taxon>
    </lineage>
</organism>
<dbReference type="GO" id="GO:0045046">
    <property type="term" value="P:protein import into peroxisome membrane"/>
    <property type="evidence" value="ECO:0007669"/>
    <property type="project" value="InterPro"/>
</dbReference>
<dbReference type="AlphaFoldDB" id="A0AAJ7U257"/>
<dbReference type="Proteomes" id="UP001318040">
    <property type="component" value="Chromosome 48"/>
</dbReference>
<gene>
    <name evidence="3" type="primary">PEX26</name>
</gene>
<feature type="region of interest" description="Disordered" evidence="1">
    <location>
        <begin position="118"/>
        <end position="143"/>
    </location>
</feature>
<dbReference type="PANTHER" id="PTHR16262">
    <property type="entry name" value="PEROXISOME ASSEMBLY PROTEIN 26"/>
    <property type="match status" value="1"/>
</dbReference>
<dbReference type="InterPro" id="IPR010797">
    <property type="entry name" value="Pex26"/>
</dbReference>
<dbReference type="KEGG" id="pmrn:116952789"/>
<accession>A0AAJ7U257</accession>
<dbReference type="Pfam" id="PF07163">
    <property type="entry name" value="Pex26"/>
    <property type="match status" value="2"/>
</dbReference>
<dbReference type="GO" id="GO:0005778">
    <property type="term" value="C:peroxisomal membrane"/>
    <property type="evidence" value="ECO:0007669"/>
    <property type="project" value="InterPro"/>
</dbReference>
<protein>
    <submittedName>
        <fullName evidence="3">Peroxisome assembly protein 26</fullName>
    </submittedName>
</protein>
<dbReference type="RefSeq" id="XP_032828324.1">
    <property type="nucleotide sequence ID" value="XM_032972433.1"/>
</dbReference>
<feature type="region of interest" description="Disordered" evidence="1">
    <location>
        <begin position="196"/>
        <end position="229"/>
    </location>
</feature>
<evidence type="ECO:0000313" key="3">
    <source>
        <dbReference type="RefSeq" id="XP_032828324.1"/>
    </source>
</evidence>
<feature type="compositionally biased region" description="Polar residues" evidence="1">
    <location>
        <begin position="216"/>
        <end position="229"/>
    </location>
</feature>
<name>A0AAJ7U257_PETMA</name>
<evidence type="ECO:0000256" key="1">
    <source>
        <dbReference type="SAM" id="MobiDB-lite"/>
    </source>
</evidence>
<dbReference type="CTD" id="55670"/>
<sequence>MAVAAAAVVVVERANGLLVTGRFEDLWALCEENARTDGGGGGCGPRAALCCLGVQALAEMERWAEVLPWVLAQYGSAGNLPAQVLQLCILLMSRVGKPEMVLDMARAWLQEHVAPRRVTPDATADGGGHRPTPMGEGEDQTRDGSALVAELHLQYVLLPLRRWGEAETLLSSMTEVWESWRGDRAQVLLQGARERAASIPKQGPCDQQRQPPPLPAQTNGDGDGISSSPGNELWGRVCRTLLAVMSVTGAPIRQAALFLFLLSMLLFQLDPASPAALRPTSALVRMLARAWRAMVGRLYPAH</sequence>
<dbReference type="GO" id="GO:0044877">
    <property type="term" value="F:protein-containing complex binding"/>
    <property type="evidence" value="ECO:0007669"/>
    <property type="project" value="InterPro"/>
</dbReference>
<evidence type="ECO:0000313" key="2">
    <source>
        <dbReference type="Proteomes" id="UP001318040"/>
    </source>
</evidence>
<dbReference type="GO" id="GO:0016558">
    <property type="term" value="P:protein import into peroxisome matrix"/>
    <property type="evidence" value="ECO:0007669"/>
    <property type="project" value="TreeGrafter"/>
</dbReference>
<reference evidence="3" key="1">
    <citation type="submission" date="2025-08" db="UniProtKB">
        <authorList>
            <consortium name="RefSeq"/>
        </authorList>
    </citation>
    <scope>IDENTIFICATION</scope>
    <source>
        <tissue evidence="3">Sperm</tissue>
    </source>
</reference>
<dbReference type="PANTHER" id="PTHR16262:SF2">
    <property type="entry name" value="PEROXISOME ASSEMBLY PROTEIN 26"/>
    <property type="match status" value="1"/>
</dbReference>
<dbReference type="GO" id="GO:0051117">
    <property type="term" value="F:ATPase binding"/>
    <property type="evidence" value="ECO:0007669"/>
    <property type="project" value="TreeGrafter"/>
</dbReference>
<keyword evidence="2" id="KW-1185">Reference proteome</keyword>
<proteinExistence type="predicted"/>